<dbReference type="InterPro" id="IPR006093">
    <property type="entry name" value="Oxy_OxRdtase_FAD_BS"/>
</dbReference>
<comment type="catalytic activity">
    <reaction evidence="16 17">
        <text>L-gulono-1,4-lactone + O2 = L-ascorbate + H2O2 + H(+)</text>
        <dbReference type="Rhea" id="RHEA:32363"/>
        <dbReference type="ChEBI" id="CHEBI:15378"/>
        <dbReference type="ChEBI" id="CHEBI:15379"/>
        <dbReference type="ChEBI" id="CHEBI:16240"/>
        <dbReference type="ChEBI" id="CHEBI:17587"/>
        <dbReference type="ChEBI" id="CHEBI:38290"/>
        <dbReference type="EC" id="1.1.3.8"/>
    </reaction>
</comment>
<organism evidence="19 20">
    <name type="scientific">Sus scrofa</name>
    <name type="common">Pig</name>
    <dbReference type="NCBI Taxonomy" id="9823"/>
    <lineage>
        <taxon>Eukaryota</taxon>
        <taxon>Metazoa</taxon>
        <taxon>Chordata</taxon>
        <taxon>Craniata</taxon>
        <taxon>Vertebrata</taxon>
        <taxon>Euteleostomi</taxon>
        <taxon>Mammalia</taxon>
        <taxon>Eutheria</taxon>
        <taxon>Laurasiatheria</taxon>
        <taxon>Artiodactyla</taxon>
        <taxon>Suina</taxon>
        <taxon>Suidae</taxon>
        <taxon>Sus</taxon>
    </lineage>
</organism>
<keyword evidence="11 17" id="KW-0274">FAD</keyword>
<dbReference type="InterPro" id="IPR030654">
    <property type="entry name" value="Sugar_lactone_oxidase"/>
</dbReference>
<evidence type="ECO:0000256" key="3">
    <source>
        <dbReference type="ARBA" id="ARBA00004764"/>
    </source>
</evidence>
<keyword evidence="15 17" id="KW-0472">Membrane</keyword>
<feature type="domain" description="FAD-binding PCMH-type" evidence="18">
    <location>
        <begin position="80"/>
        <end position="250"/>
    </location>
</feature>
<comment type="similarity">
    <text evidence="4 17">Belongs to the oxygen-dependent FAD-linked oxidoreductase family.</text>
</comment>
<comment type="subcellular location">
    <subcellularLocation>
        <location evidence="17">Microsome membrane</location>
        <topology evidence="17">Single-pass membrane protein</topology>
    </subcellularLocation>
    <subcellularLocation>
        <location evidence="17">Endoplasmic reticulum membrane</location>
        <topology evidence="17">Single-pass membrane protein</topology>
    </subcellularLocation>
</comment>
<evidence type="ECO:0000259" key="18">
    <source>
        <dbReference type="PROSITE" id="PS51387"/>
    </source>
</evidence>
<reference evidence="19" key="4">
    <citation type="submission" date="2025-09" db="UniProtKB">
        <authorList>
            <consortium name="Ensembl"/>
        </authorList>
    </citation>
    <scope>IDENTIFICATION</scope>
</reference>
<evidence type="ECO:0000256" key="1">
    <source>
        <dbReference type="ARBA" id="ARBA00001974"/>
    </source>
</evidence>
<dbReference type="PROSITE" id="PS51387">
    <property type="entry name" value="FAD_PCMH"/>
    <property type="match status" value="1"/>
</dbReference>
<comment type="pathway">
    <text evidence="3 17">Cofactor biosynthesis; L-ascorbate biosynthesis via UDP-alpha-D-glucuronate pathway; L-ascorbate from UDP-alpha-D-glucuronate: step 4/4.</text>
</comment>
<dbReference type="Gene3D" id="3.30.465.10">
    <property type="match status" value="1"/>
</dbReference>
<evidence type="ECO:0000313" key="20">
    <source>
        <dbReference type="Proteomes" id="UP000008227"/>
    </source>
</evidence>
<gene>
    <name evidence="19" type="primary">GULO</name>
</gene>
<keyword evidence="7 17" id="KW-0285">Flavoprotein</keyword>
<evidence type="ECO:0000256" key="2">
    <source>
        <dbReference type="ARBA" id="ARBA00003303"/>
    </source>
</evidence>
<evidence type="ECO:0000256" key="8">
    <source>
        <dbReference type="ARBA" id="ARBA00022644"/>
    </source>
</evidence>
<dbReference type="InterPro" id="IPR036318">
    <property type="entry name" value="FAD-bd_PCMH-like_sf"/>
</dbReference>
<evidence type="ECO:0000256" key="9">
    <source>
        <dbReference type="ARBA" id="ARBA00022692"/>
    </source>
</evidence>
<dbReference type="PANTHER" id="PTHR43762">
    <property type="entry name" value="L-GULONOLACTONE OXIDASE"/>
    <property type="match status" value="1"/>
</dbReference>
<dbReference type="Pfam" id="PF04030">
    <property type="entry name" value="ALO"/>
    <property type="match status" value="1"/>
</dbReference>
<keyword evidence="12 17" id="KW-0492">Microsome</keyword>
<evidence type="ECO:0000256" key="7">
    <source>
        <dbReference type="ARBA" id="ARBA00022630"/>
    </source>
</evidence>
<dbReference type="Ensembl" id="ENSSSCT00000070279.2">
    <property type="protein sequence ID" value="ENSSSCP00000072209.1"/>
    <property type="gene ID" value="ENSSSCG00000009667.5"/>
</dbReference>
<dbReference type="Pfam" id="PF01565">
    <property type="entry name" value="FAD_binding_4"/>
    <property type="match status" value="1"/>
</dbReference>
<dbReference type="InterPro" id="IPR010031">
    <property type="entry name" value="FAD_lactone_oxidase-like"/>
</dbReference>
<dbReference type="FunFam" id="3.30.465.10:FF:000035">
    <property type="entry name" value="L-gulonolactone oxidase"/>
    <property type="match status" value="1"/>
</dbReference>
<dbReference type="GeneTree" id="ENSGT00510000049722"/>
<dbReference type="InterPro" id="IPR016169">
    <property type="entry name" value="FAD-bd_PCMH_sub2"/>
</dbReference>
<evidence type="ECO:0000256" key="17">
    <source>
        <dbReference type="RuleBase" id="RU367158"/>
    </source>
</evidence>
<dbReference type="InterPro" id="IPR016171">
    <property type="entry name" value="Vanillyl_alc_oxidase_C-sub2"/>
</dbReference>
<dbReference type="Gene3D" id="3.30.43.10">
    <property type="entry name" value="Uridine Diphospho-n-acetylenolpyruvylglucosamine Reductase, domain 2"/>
    <property type="match status" value="1"/>
</dbReference>
<evidence type="ECO:0000256" key="14">
    <source>
        <dbReference type="ARBA" id="ARBA00023002"/>
    </source>
</evidence>
<dbReference type="PROSITE" id="PS00862">
    <property type="entry name" value="OX2_COVAL_FAD"/>
    <property type="match status" value="1"/>
</dbReference>
<evidence type="ECO:0000256" key="12">
    <source>
        <dbReference type="ARBA" id="ARBA00022848"/>
    </source>
</evidence>
<keyword evidence="20" id="KW-1185">Reference proteome</keyword>
<dbReference type="FunFam" id="1.10.45.10:FF:000004">
    <property type="entry name" value="L-gulonolactone oxidase"/>
    <property type="match status" value="1"/>
</dbReference>
<dbReference type="GO" id="GO:0005789">
    <property type="term" value="C:endoplasmic reticulum membrane"/>
    <property type="evidence" value="ECO:0007669"/>
    <property type="project" value="UniProtKB-SubCell"/>
</dbReference>
<dbReference type="SUPFAM" id="SSF56176">
    <property type="entry name" value="FAD-binding/transporter-associated domain-like"/>
    <property type="match status" value="1"/>
</dbReference>
<keyword evidence="14 17" id="KW-0560">Oxidoreductase</keyword>
<accession>A0A5G2RJT6</accession>
<dbReference type="Gene3D" id="1.10.45.10">
    <property type="entry name" value="Vanillyl-alcohol Oxidase, Chain A, domain 4"/>
    <property type="match status" value="1"/>
</dbReference>
<sequence>MPGLRAPSACLTFPVTLRGDESRAGAWLSATAPASRLYNGGTVGGGQGSPGPHVGSDLDFVLFQVHGHKGVKFQNWAKTYGCCPEMYYQPTSVEEIREVLALARQQNKRVKVVGGGHSPSDIACTDGFMIHMGKMNRVLKVDMEKKQVTVEAGILLADLHPQLDKHGLALSNLGAVSDVTAGGVIGSGTHNTGIKHGILATQVVELTLLTPDGTVLVCSESSNAEVFQAARVHLGCLGVILTVTLQCVPQFHLQETTFPSTLKEVLDNLDSHLKKSEYFRFLWFPHSENVSVIYQDHTNKPPSSSANWFWDYAIGFYLLEFLLWISTFVPGLVGWINRFFFWLLFNGKKENCNLSHKIFTYECRFKQHVQDWAIPREKTKEALLELKAMLEAHPKVVAHYPVEVRFTRADDILLSPCFQRDSCYMNIIMYRPYGKDVPRLDYWLAYETIMKKVGGRPHWAKAHNCTRKDFEKMYPAFRKFCAIREKLDPTGMFLNAYLEKVFY</sequence>
<dbReference type="FunFam" id="3.30.43.10:FF:000014">
    <property type="entry name" value="L-gulonolactone oxidase"/>
    <property type="match status" value="1"/>
</dbReference>
<keyword evidence="13 17" id="KW-1133">Transmembrane helix</keyword>
<reference evidence="19" key="2">
    <citation type="journal article" date="2020" name="Gigascience">
        <title>An improved pig reference genome sequence to enable pig genetics and genomics research.</title>
        <authorList>
            <person name="Warr A."/>
            <person name="Affara N."/>
            <person name="Aken B."/>
            <person name="Beiki H."/>
            <person name="Bickhart D.M."/>
            <person name="Billis K."/>
            <person name="Chow W."/>
            <person name="Eory L."/>
            <person name="Finlayson H.A."/>
            <person name="Flicek P."/>
            <person name="Giron C.G."/>
            <person name="Griffin D.K."/>
            <person name="Hall R."/>
            <person name="Hannum G."/>
            <person name="Hourlier T."/>
            <person name="Howe K."/>
            <person name="Hume D.A."/>
            <person name="Izuogu O."/>
            <person name="Kim K."/>
            <person name="Koren S."/>
            <person name="Liu H."/>
            <person name="Manchanda N."/>
            <person name="Martin F.J."/>
            <person name="Nonneman D.J."/>
            <person name="O'Connor R.E."/>
            <person name="Phillippy A.M."/>
            <person name="Rohrer G.A."/>
            <person name="Rosen B.D."/>
            <person name="Rund L.A."/>
            <person name="Sargent C.A."/>
            <person name="Schook L.B."/>
            <person name="Schroeder S.G."/>
            <person name="Schwartz A.S."/>
            <person name="Skinner B.M."/>
            <person name="Talbot R."/>
            <person name="Tseng E."/>
            <person name="Tuggle C.K."/>
            <person name="Watson M."/>
            <person name="Smith T.P.L."/>
            <person name="Archibald A.L."/>
        </authorList>
    </citation>
    <scope>NUCLEOTIDE SEQUENCE [LARGE SCALE GENOMIC DNA]</scope>
    <source>
        <strain evidence="19">Duroc</strain>
    </source>
</reference>
<comment type="cofactor">
    <cofactor evidence="1 17">
        <name>FAD</name>
        <dbReference type="ChEBI" id="CHEBI:57692"/>
    </cofactor>
</comment>
<dbReference type="EC" id="1.1.3.8" evidence="5 17"/>
<dbReference type="InterPro" id="IPR007173">
    <property type="entry name" value="ALO_C"/>
</dbReference>
<evidence type="ECO:0000256" key="11">
    <source>
        <dbReference type="ARBA" id="ARBA00022827"/>
    </source>
</evidence>
<protein>
    <recommendedName>
        <fullName evidence="6 17">L-gulonolactone oxidase</fullName>
        <shortName evidence="17">LGO</shortName>
        <ecNumber evidence="5 17">1.1.3.8</ecNumber>
    </recommendedName>
</protein>
<reference evidence="19" key="3">
    <citation type="submission" date="2025-08" db="UniProtKB">
        <authorList>
            <consortium name="Ensembl"/>
        </authorList>
    </citation>
    <scope>IDENTIFICATION</scope>
</reference>
<feature type="transmembrane region" description="Helical" evidence="17">
    <location>
        <begin position="321"/>
        <end position="345"/>
    </location>
</feature>
<dbReference type="PIRSF" id="PIRSF000136">
    <property type="entry name" value="LGO_GLO"/>
    <property type="match status" value="1"/>
</dbReference>
<dbReference type="NCBIfam" id="TIGR01678">
    <property type="entry name" value="FAD_lactone_ox"/>
    <property type="match status" value="1"/>
</dbReference>
<dbReference type="Gene3D" id="3.30.70.2520">
    <property type="match status" value="1"/>
</dbReference>
<keyword evidence="10 17" id="KW-0256">Endoplasmic reticulum</keyword>
<reference evidence="20" key="1">
    <citation type="submission" date="2009-11" db="EMBL/GenBank/DDBJ databases">
        <authorList>
            <consortium name="Porcine genome sequencing project"/>
        </authorList>
    </citation>
    <scope>NUCLEOTIDE SEQUENCE [LARGE SCALE GENOMIC DNA]</scope>
    <source>
        <strain evidence="20">Duroc</strain>
    </source>
</reference>
<keyword evidence="8 17" id="KW-0060">Ascorbate biosynthesis</keyword>
<dbReference type="GO" id="GO:0003885">
    <property type="term" value="F:D-arabinono-1,4-lactone oxidase activity"/>
    <property type="evidence" value="ECO:0007669"/>
    <property type="project" value="UniProtKB-UniRule"/>
</dbReference>
<name>A0A5G2RJT6_PIG</name>
<dbReference type="GO" id="GO:0019853">
    <property type="term" value="P:L-ascorbic acid biosynthetic process"/>
    <property type="evidence" value="ECO:0007669"/>
    <property type="project" value="UniProtKB-KW"/>
</dbReference>
<evidence type="ECO:0000256" key="6">
    <source>
        <dbReference type="ARBA" id="ARBA00017520"/>
    </source>
</evidence>
<keyword evidence="9 17" id="KW-0812">Transmembrane</keyword>
<evidence type="ECO:0000313" key="19">
    <source>
        <dbReference type="Ensembl" id="ENSSSCP00000072209.1"/>
    </source>
</evidence>
<evidence type="ECO:0000256" key="15">
    <source>
        <dbReference type="ARBA" id="ARBA00023136"/>
    </source>
</evidence>
<dbReference type="UniPathway" id="UPA00991">
    <property type="reaction ID" value="UER00939"/>
</dbReference>
<dbReference type="InterPro" id="IPR016166">
    <property type="entry name" value="FAD-bd_PCMH"/>
</dbReference>
<dbReference type="Proteomes" id="UP000008227">
    <property type="component" value="Chromosome 14"/>
</dbReference>
<evidence type="ECO:0000256" key="10">
    <source>
        <dbReference type="ARBA" id="ARBA00022824"/>
    </source>
</evidence>
<evidence type="ECO:0000256" key="16">
    <source>
        <dbReference type="ARBA" id="ARBA00048083"/>
    </source>
</evidence>
<dbReference type="InterPro" id="IPR006094">
    <property type="entry name" value="Oxid_FAD_bind_N"/>
</dbReference>
<dbReference type="ExpressionAtlas" id="A0A5G2RJT6">
    <property type="expression patterns" value="baseline and differential"/>
</dbReference>
<dbReference type="FunFam" id="3.30.70.2520:FF:000001">
    <property type="entry name" value="L-gulonolactone oxidase"/>
    <property type="match status" value="1"/>
</dbReference>
<comment type="function">
    <text evidence="2 17">Oxidizes L-gulono-1,4-lactone to hydrogen peroxide and L-xylo-hexulonolactone which spontaneously isomerizes to L-ascorbate.</text>
</comment>
<evidence type="ECO:0000256" key="4">
    <source>
        <dbReference type="ARBA" id="ARBA00005466"/>
    </source>
</evidence>
<dbReference type="Bgee" id="ENSSSCG00000009667">
    <property type="expression patterns" value="Expressed in liver and 8 other cell types or tissues"/>
</dbReference>
<evidence type="ECO:0000256" key="5">
    <source>
        <dbReference type="ARBA" id="ARBA00013121"/>
    </source>
</evidence>
<dbReference type="PANTHER" id="PTHR43762:SF8">
    <property type="entry name" value="L-GULONOLACTONE OXIDASE"/>
    <property type="match status" value="1"/>
</dbReference>
<dbReference type="GO" id="GO:0071949">
    <property type="term" value="F:FAD binding"/>
    <property type="evidence" value="ECO:0007669"/>
    <property type="project" value="UniProtKB-UniRule"/>
</dbReference>
<evidence type="ECO:0000256" key="13">
    <source>
        <dbReference type="ARBA" id="ARBA00022989"/>
    </source>
</evidence>
<dbReference type="AlphaFoldDB" id="A0A5G2RJT6"/>
<proteinExistence type="inferred from homology"/>
<dbReference type="GO" id="GO:0050105">
    <property type="term" value="F:L-gulonolactone oxidase activity"/>
    <property type="evidence" value="ECO:0007669"/>
    <property type="project" value="UniProtKB-EC"/>
</dbReference>
<dbReference type="InterPro" id="IPR016167">
    <property type="entry name" value="FAD-bd_PCMH_sub1"/>
</dbReference>